<evidence type="ECO:0000313" key="17">
    <source>
        <dbReference type="Proteomes" id="UP000274756"/>
    </source>
</evidence>
<keyword evidence="17" id="KW-1185">Reference proteome</keyword>
<keyword evidence="8 12" id="KW-1133">Transmembrane helix</keyword>
<keyword evidence="3" id="KW-0645">Protease</keyword>
<dbReference type="InterPro" id="IPR050278">
    <property type="entry name" value="Serine_Prot_S9B/DPPIV"/>
</dbReference>
<evidence type="ECO:0000256" key="10">
    <source>
        <dbReference type="ARBA" id="ARBA00023180"/>
    </source>
</evidence>
<evidence type="ECO:0000259" key="13">
    <source>
        <dbReference type="Pfam" id="PF00326"/>
    </source>
</evidence>
<reference evidence="15 17" key="2">
    <citation type="submission" date="2018-11" db="EMBL/GenBank/DDBJ databases">
        <authorList>
            <consortium name="Pathogen Informatics"/>
        </authorList>
    </citation>
    <scope>NUCLEOTIDE SEQUENCE [LARGE SCALE GENOMIC DNA]</scope>
</reference>
<keyword evidence="7" id="KW-0735">Signal-anchor</keyword>
<dbReference type="WBParaSite" id="DME_0000335201-mRNA-1">
    <property type="protein sequence ID" value="DME_0000335201-mRNA-1"/>
    <property type="gene ID" value="DME_0000335201"/>
</dbReference>
<keyword evidence="6" id="KW-0720">Serine protease</keyword>
<feature type="transmembrane region" description="Helical" evidence="12">
    <location>
        <begin position="37"/>
        <end position="60"/>
    </location>
</feature>
<dbReference type="Proteomes" id="UP000038040">
    <property type="component" value="Unplaced"/>
</dbReference>
<evidence type="ECO:0000256" key="3">
    <source>
        <dbReference type="ARBA" id="ARBA00022670"/>
    </source>
</evidence>
<dbReference type="SUPFAM" id="SSF82171">
    <property type="entry name" value="DPP6 N-terminal domain-like"/>
    <property type="match status" value="1"/>
</dbReference>
<evidence type="ECO:0000313" key="18">
    <source>
        <dbReference type="WBParaSite" id="DME_0000335201-mRNA-1"/>
    </source>
</evidence>
<evidence type="ECO:0000256" key="6">
    <source>
        <dbReference type="ARBA" id="ARBA00022825"/>
    </source>
</evidence>
<keyword evidence="5" id="KW-0378">Hydrolase</keyword>
<keyword evidence="10" id="KW-0325">Glycoprotein</keyword>
<evidence type="ECO:0000313" key="15">
    <source>
        <dbReference type="EMBL" id="VDN50245.1"/>
    </source>
</evidence>
<dbReference type="GO" id="GO:0008236">
    <property type="term" value="F:serine-type peptidase activity"/>
    <property type="evidence" value="ECO:0007669"/>
    <property type="project" value="UniProtKB-KW"/>
</dbReference>
<evidence type="ECO:0000256" key="7">
    <source>
        <dbReference type="ARBA" id="ARBA00022968"/>
    </source>
</evidence>
<reference evidence="18" key="1">
    <citation type="submission" date="2016-04" db="UniProtKB">
        <authorList>
            <consortium name="WormBaseParasite"/>
        </authorList>
    </citation>
    <scope>IDENTIFICATION</scope>
</reference>
<evidence type="ECO:0000256" key="2">
    <source>
        <dbReference type="ARBA" id="ARBA00022438"/>
    </source>
</evidence>
<evidence type="ECO:0000256" key="5">
    <source>
        <dbReference type="ARBA" id="ARBA00022801"/>
    </source>
</evidence>
<dbReference type="OrthoDB" id="16520at2759"/>
<dbReference type="Gene3D" id="2.140.10.30">
    <property type="entry name" value="Dipeptidylpeptidase IV, N-terminal domain"/>
    <property type="match status" value="1"/>
</dbReference>
<dbReference type="InterPro" id="IPR002469">
    <property type="entry name" value="Peptidase_S9B_N"/>
</dbReference>
<organism evidence="16 18">
    <name type="scientific">Dracunculus medinensis</name>
    <name type="common">Guinea worm</name>
    <dbReference type="NCBI Taxonomy" id="318479"/>
    <lineage>
        <taxon>Eukaryota</taxon>
        <taxon>Metazoa</taxon>
        <taxon>Ecdysozoa</taxon>
        <taxon>Nematoda</taxon>
        <taxon>Chromadorea</taxon>
        <taxon>Rhabditida</taxon>
        <taxon>Spirurina</taxon>
        <taxon>Dracunculoidea</taxon>
        <taxon>Dracunculidae</taxon>
        <taxon>Dracunculus</taxon>
    </lineage>
</organism>
<feature type="domain" description="Dipeptidylpeptidase IV N-terminal" evidence="14">
    <location>
        <begin position="173"/>
        <end position="509"/>
    </location>
</feature>
<feature type="domain" description="Peptidase S9 prolyl oligopeptidase catalytic" evidence="13">
    <location>
        <begin position="539"/>
        <end position="704"/>
    </location>
</feature>
<dbReference type="EMBL" id="UYYG01000002">
    <property type="protein sequence ID" value="VDN50245.1"/>
    <property type="molecule type" value="Genomic_DNA"/>
</dbReference>
<dbReference type="GO" id="GO:0004177">
    <property type="term" value="F:aminopeptidase activity"/>
    <property type="evidence" value="ECO:0007669"/>
    <property type="project" value="UniProtKB-KW"/>
</dbReference>
<dbReference type="SUPFAM" id="SSF53474">
    <property type="entry name" value="alpha/beta-Hydrolases"/>
    <property type="match status" value="1"/>
</dbReference>
<evidence type="ECO:0000256" key="12">
    <source>
        <dbReference type="SAM" id="Phobius"/>
    </source>
</evidence>
<dbReference type="Gene3D" id="3.40.50.1820">
    <property type="entry name" value="alpha/beta hydrolase"/>
    <property type="match status" value="1"/>
</dbReference>
<keyword evidence="2" id="KW-0031">Aminopeptidase</keyword>
<name>A0A158Q3W7_DRAME</name>
<dbReference type="GO" id="GO:0012505">
    <property type="term" value="C:endomembrane system"/>
    <property type="evidence" value="ECO:0007669"/>
    <property type="project" value="UniProtKB-SubCell"/>
</dbReference>
<dbReference type="InterPro" id="IPR029058">
    <property type="entry name" value="AB_hydrolase_fold"/>
</dbReference>
<dbReference type="AlphaFoldDB" id="A0A158Q3W7"/>
<keyword evidence="4 12" id="KW-0812">Transmembrane</keyword>
<evidence type="ECO:0000256" key="8">
    <source>
        <dbReference type="ARBA" id="ARBA00022989"/>
    </source>
</evidence>
<evidence type="ECO:0000313" key="16">
    <source>
        <dbReference type="Proteomes" id="UP000038040"/>
    </source>
</evidence>
<evidence type="ECO:0000256" key="11">
    <source>
        <dbReference type="ARBA" id="ARBA00037847"/>
    </source>
</evidence>
<dbReference type="Proteomes" id="UP000274756">
    <property type="component" value="Unassembled WGS sequence"/>
</dbReference>
<evidence type="ECO:0000256" key="1">
    <source>
        <dbReference type="ARBA" id="ARBA00004606"/>
    </source>
</evidence>
<dbReference type="InterPro" id="IPR001375">
    <property type="entry name" value="Peptidase_S9_cat"/>
</dbReference>
<keyword evidence="9 12" id="KW-0472">Membrane</keyword>
<dbReference type="STRING" id="318479.A0A158Q3W7"/>
<protein>
    <submittedName>
        <fullName evidence="18">Dipeptidyl peptidase 4</fullName>
    </submittedName>
</protein>
<dbReference type="PANTHER" id="PTHR11731">
    <property type="entry name" value="PROTEASE FAMILY S9B,C DIPEPTIDYL-PEPTIDASE IV-RELATED"/>
    <property type="match status" value="1"/>
</dbReference>
<feature type="transmembrane region" description="Helical" evidence="12">
    <location>
        <begin position="6"/>
        <end position="25"/>
    </location>
</feature>
<proteinExistence type="predicted"/>
<evidence type="ECO:0000256" key="9">
    <source>
        <dbReference type="ARBA" id="ARBA00023136"/>
    </source>
</evidence>
<evidence type="ECO:0000259" key="14">
    <source>
        <dbReference type="Pfam" id="PF00930"/>
    </source>
</evidence>
<dbReference type="GO" id="GO:0005886">
    <property type="term" value="C:plasma membrane"/>
    <property type="evidence" value="ECO:0007669"/>
    <property type="project" value="TreeGrafter"/>
</dbReference>
<dbReference type="GO" id="GO:0008239">
    <property type="term" value="F:dipeptidyl-peptidase activity"/>
    <property type="evidence" value="ECO:0007669"/>
    <property type="project" value="TreeGrafter"/>
</dbReference>
<dbReference type="Pfam" id="PF00326">
    <property type="entry name" value="Peptidase_S9"/>
    <property type="match status" value="1"/>
</dbReference>
<accession>A0A158Q3W7</accession>
<gene>
    <name evidence="15" type="ORF">DME_LOCUS218</name>
</gene>
<evidence type="ECO:0000256" key="4">
    <source>
        <dbReference type="ARBA" id="ARBA00022692"/>
    </source>
</evidence>
<dbReference type="GO" id="GO:0006508">
    <property type="term" value="P:proteolysis"/>
    <property type="evidence" value="ECO:0007669"/>
    <property type="project" value="UniProtKB-KW"/>
</dbReference>
<dbReference type="PANTHER" id="PTHR11731:SF200">
    <property type="entry name" value="DIPEPTIDYL PEPTIDASE 10, ISOFORM B"/>
    <property type="match status" value="1"/>
</dbReference>
<comment type="subcellular location">
    <subcellularLocation>
        <location evidence="11">Endomembrane system</location>
        <topology evidence="11">Single-pass membrane protein</topology>
    </subcellularLocation>
    <subcellularLocation>
        <location evidence="1">Membrane</location>
        <topology evidence="1">Single-pass type II membrane protein</topology>
    </subcellularLocation>
</comment>
<sequence>MALKDRFLVVLMTFTYLSIPLEFVVQGPLERDWRGITIALLVILVMCSLITAAVLLITPFGSTNDAGKVPLKLIDVLSNALLSSIEAVEWIDKDRIAIKTFDEIRIINTSATTFNPRIFPIDEIQVDLLPPKLDAKFEKKLNLREDICPDLSYWKSEFFSRLNLLPVRPDCDNEENIIQLFSWNTMSNDYAFVHENNIYYSDGVEGNHMHRITDNENNTFIYNGIMDWLYEEEIFGDSIGMWWSNSGKYLAYISIDDQEVDLIEYSLYEGMQYPKTVKVPYPKTGARQLPKVSLFIWDKTKKKSRKMEIKLGDESFYTYIFAIKWLSMNNSDDILLSVFANRYQNVTSVTMCSFESAKCVLNFRQLYRYGNRRLWAEPDEYRICCQSNNSYFIRLPTPKANGEIYTQIARISLPIDLKNGAISSMSYVNAFYDIVSINAYDSKNDILYYIAAAPLPSQRHLYSLTGWLNNIPQVKCVTCNLVENCTSQEVVFSSDRDRYILNCRGPGPPRIYLVSVYAGPGTQKVVEDYHPVGLDPLIASNMKYIVISIDGRGSGMQGWKYKEPIYGNLGTVEVEDQLEAMRYLLATHHFMDRQRVAMWGWSYGGFVTAHAIEQDTKNTIKCGVSVAPVTDFKYYDATYTERYMGDASETAYEKANILRNVSNFRNVKYLLVHGLADGNVHMQNTAQMILALAEQNIQFELMVNLIA</sequence>
<dbReference type="Pfam" id="PF00930">
    <property type="entry name" value="DPPIV_N"/>
    <property type="match status" value="1"/>
</dbReference>